<evidence type="ECO:0000256" key="1">
    <source>
        <dbReference type="ARBA" id="ARBA00001946"/>
    </source>
</evidence>
<evidence type="ECO:0000256" key="2">
    <source>
        <dbReference type="ARBA" id="ARBA00022801"/>
    </source>
</evidence>
<dbReference type="InterPro" id="IPR000086">
    <property type="entry name" value="NUDIX_hydrolase_dom"/>
</dbReference>
<evidence type="ECO:0000313" key="5">
    <source>
        <dbReference type="Proteomes" id="UP000595001"/>
    </source>
</evidence>
<dbReference type="SUPFAM" id="SSF55811">
    <property type="entry name" value="Nudix"/>
    <property type="match status" value="1"/>
</dbReference>
<dbReference type="Pfam" id="PF00293">
    <property type="entry name" value="NUDIX"/>
    <property type="match status" value="1"/>
</dbReference>
<dbReference type="Gene3D" id="3.90.79.10">
    <property type="entry name" value="Nucleoside Triphosphate Pyrophosphohydrolase"/>
    <property type="match status" value="1"/>
</dbReference>
<dbReference type="PROSITE" id="PS51462">
    <property type="entry name" value="NUDIX"/>
    <property type="match status" value="1"/>
</dbReference>
<dbReference type="InterPro" id="IPR015797">
    <property type="entry name" value="NUDIX_hydrolase-like_dom_sf"/>
</dbReference>
<proteinExistence type="predicted"/>
<dbReference type="OrthoDB" id="25379at2157"/>
<dbReference type="Proteomes" id="UP000595001">
    <property type="component" value="Chromosome"/>
</dbReference>
<name>A0A7T3KVH4_9EURY</name>
<gene>
    <name evidence="4" type="ORF">I7X12_19275</name>
</gene>
<evidence type="ECO:0000313" key="4">
    <source>
        <dbReference type="EMBL" id="QPV62835.1"/>
    </source>
</evidence>
<dbReference type="GO" id="GO:0016787">
    <property type="term" value="F:hydrolase activity"/>
    <property type="evidence" value="ECO:0007669"/>
    <property type="project" value="UniProtKB-KW"/>
</dbReference>
<dbReference type="PANTHER" id="PTHR43046">
    <property type="entry name" value="GDP-MANNOSE MANNOSYL HYDROLASE"/>
    <property type="match status" value="1"/>
</dbReference>
<comment type="cofactor">
    <cofactor evidence="1">
        <name>Mg(2+)</name>
        <dbReference type="ChEBI" id="CHEBI:18420"/>
    </cofactor>
</comment>
<dbReference type="PANTHER" id="PTHR43046:SF14">
    <property type="entry name" value="MUTT_NUDIX FAMILY PROTEIN"/>
    <property type="match status" value="1"/>
</dbReference>
<organism evidence="4 5">
    <name type="scientific">Halosimplex litoreum</name>
    <dbReference type="NCBI Taxonomy" id="1198301"/>
    <lineage>
        <taxon>Archaea</taxon>
        <taxon>Methanobacteriati</taxon>
        <taxon>Methanobacteriota</taxon>
        <taxon>Stenosarchaea group</taxon>
        <taxon>Halobacteria</taxon>
        <taxon>Halobacteriales</taxon>
        <taxon>Haloarculaceae</taxon>
        <taxon>Halosimplex</taxon>
    </lineage>
</organism>
<dbReference type="KEGG" id="hlt:I7X12_19275"/>
<reference evidence="4 5" key="1">
    <citation type="submission" date="2020-12" db="EMBL/GenBank/DDBJ databases">
        <title>Halosimplex halophilum sp. nov. and Halosimplex salinum sp. nov., two new members of the genus Halosimplex.</title>
        <authorList>
            <person name="Cui H.L."/>
        </authorList>
    </citation>
    <scope>NUCLEOTIDE SEQUENCE [LARGE SCALE GENOMIC DNA]</scope>
    <source>
        <strain evidence="4 5">YGH94</strain>
    </source>
</reference>
<accession>A0A7T3KVH4</accession>
<dbReference type="AlphaFoldDB" id="A0A7T3KVH4"/>
<dbReference type="EMBL" id="CP065856">
    <property type="protein sequence ID" value="QPV62835.1"/>
    <property type="molecule type" value="Genomic_DNA"/>
</dbReference>
<protein>
    <submittedName>
        <fullName evidence="4">NUDIX domain-containing protein</fullName>
    </submittedName>
</protein>
<sequence length="138" mass="15411">MDERLLRATASIRGAVCSPAGTTLTIRRASDDGWELPGGRIREGEAVTDCLRRELTEEVAIDATVREPVHAHAWRNDDGDDRLAVYYHCSAVEMEPLLSDEHTEAEWVSEAVARERLSAPQTTAVARAIRADRRERTE</sequence>
<dbReference type="GeneID" id="60590682"/>
<keyword evidence="2" id="KW-0378">Hydrolase</keyword>
<feature type="domain" description="Nudix hydrolase" evidence="3">
    <location>
        <begin position="5"/>
        <end position="131"/>
    </location>
</feature>
<evidence type="ECO:0000259" key="3">
    <source>
        <dbReference type="PROSITE" id="PS51462"/>
    </source>
</evidence>
<dbReference type="RefSeq" id="WP_198061633.1">
    <property type="nucleotide sequence ID" value="NZ_CP065856.1"/>
</dbReference>
<keyword evidence="5" id="KW-1185">Reference proteome</keyword>